<dbReference type="EMBL" id="JAUTXU010000053">
    <property type="protein sequence ID" value="KAK3714786.1"/>
    <property type="molecule type" value="Genomic_DNA"/>
</dbReference>
<accession>A0ACC3NDB1</accession>
<comment type="caution">
    <text evidence="1">The sequence shown here is derived from an EMBL/GenBank/DDBJ whole genome shotgun (WGS) entry which is preliminary data.</text>
</comment>
<protein>
    <submittedName>
        <fullName evidence="1">Uncharacterized protein</fullName>
    </submittedName>
</protein>
<organism evidence="1 2">
    <name type="scientific">Vermiconidia calcicola</name>
    <dbReference type="NCBI Taxonomy" id="1690605"/>
    <lineage>
        <taxon>Eukaryota</taxon>
        <taxon>Fungi</taxon>
        <taxon>Dikarya</taxon>
        <taxon>Ascomycota</taxon>
        <taxon>Pezizomycotina</taxon>
        <taxon>Dothideomycetes</taxon>
        <taxon>Dothideomycetidae</taxon>
        <taxon>Mycosphaerellales</taxon>
        <taxon>Extremaceae</taxon>
        <taxon>Vermiconidia</taxon>
    </lineage>
</organism>
<name>A0ACC3NDB1_9PEZI</name>
<keyword evidence="2" id="KW-1185">Reference proteome</keyword>
<reference evidence="1" key="1">
    <citation type="submission" date="2023-07" db="EMBL/GenBank/DDBJ databases">
        <title>Black Yeasts Isolated from many extreme environments.</title>
        <authorList>
            <person name="Coleine C."/>
            <person name="Stajich J.E."/>
            <person name="Selbmann L."/>
        </authorList>
    </citation>
    <scope>NUCLEOTIDE SEQUENCE</scope>
    <source>
        <strain evidence="1">CCFEE 5714</strain>
    </source>
</reference>
<evidence type="ECO:0000313" key="1">
    <source>
        <dbReference type="EMBL" id="KAK3714786.1"/>
    </source>
</evidence>
<evidence type="ECO:0000313" key="2">
    <source>
        <dbReference type="Proteomes" id="UP001281147"/>
    </source>
</evidence>
<sequence length="301" mass="33933">MEPAFQFRVLDDILSHATTKERSRISQQLLRQVSEIATVDEIRTAIECDRGWNREWKTEGFETPKFLIDNYQKKLSPSASRKHLKHIWIAFRSALKSHQQKQRFPQYIIDEDWAALSAADRAEHVEAVEEEKRAVHEKISQQTLAASKKETTTSFVPLPTSTGGKAEKQTDSEEASTSLHTTSEDAGASAAIEKPPSTSTVLVKPENLKLFNAMFPTDKGQSRSFSWKHFLQAMVDAGFSVLQGSGSAVSFRNDRGVIVFHQPHPEPSIDPIMLQLMGKRLHKWFGWDSDVFVTREEGAPA</sequence>
<dbReference type="Proteomes" id="UP001281147">
    <property type="component" value="Unassembled WGS sequence"/>
</dbReference>
<gene>
    <name evidence="1" type="ORF">LTR37_007520</name>
</gene>
<proteinExistence type="predicted"/>